<dbReference type="PATRIC" id="fig|1227492.4.peg.2855"/>
<evidence type="ECO:0000256" key="1">
    <source>
        <dbReference type="SAM" id="MobiDB-lite"/>
    </source>
</evidence>
<dbReference type="AlphaFoldDB" id="M0AHW9"/>
<evidence type="ECO:0000313" key="2">
    <source>
        <dbReference type="EMBL" id="ELY96968.1"/>
    </source>
</evidence>
<gene>
    <name evidence="2" type="ORF">C482_14394</name>
</gene>
<evidence type="ECO:0000313" key="3">
    <source>
        <dbReference type="Proteomes" id="UP000011693"/>
    </source>
</evidence>
<dbReference type="STRING" id="1227492.C482_14394"/>
<dbReference type="EMBL" id="AOIN01000078">
    <property type="protein sequence ID" value="ELY96968.1"/>
    <property type="molecule type" value="Genomic_DNA"/>
</dbReference>
<reference evidence="2 3" key="1">
    <citation type="journal article" date="2014" name="PLoS Genet.">
        <title>Phylogenetically driven sequencing of extremely halophilic archaea reveals strategies for static and dynamic osmo-response.</title>
        <authorList>
            <person name="Becker E.A."/>
            <person name="Seitzer P.M."/>
            <person name="Tritt A."/>
            <person name="Larsen D."/>
            <person name="Krusor M."/>
            <person name="Yao A.I."/>
            <person name="Wu D."/>
            <person name="Madern D."/>
            <person name="Eisen J.A."/>
            <person name="Darling A.E."/>
            <person name="Facciotti M.T."/>
        </authorList>
    </citation>
    <scope>NUCLEOTIDE SEQUENCE [LARGE SCALE GENOMIC DNA]</scope>
    <source>
        <strain evidence="2 3">JCM 10990</strain>
    </source>
</reference>
<proteinExistence type="predicted"/>
<keyword evidence="3" id="KW-1185">Reference proteome</keyword>
<accession>M0AHW9</accession>
<dbReference type="Proteomes" id="UP000011693">
    <property type="component" value="Unassembled WGS sequence"/>
</dbReference>
<organism evidence="2 3">
    <name type="scientific">Natrialba chahannaoensis JCM 10990</name>
    <dbReference type="NCBI Taxonomy" id="1227492"/>
    <lineage>
        <taxon>Archaea</taxon>
        <taxon>Methanobacteriati</taxon>
        <taxon>Methanobacteriota</taxon>
        <taxon>Stenosarchaea group</taxon>
        <taxon>Halobacteria</taxon>
        <taxon>Halobacteriales</taxon>
        <taxon>Natrialbaceae</taxon>
        <taxon>Natrialba</taxon>
    </lineage>
</organism>
<name>M0AHW9_9EURY</name>
<feature type="region of interest" description="Disordered" evidence="1">
    <location>
        <begin position="69"/>
        <end position="92"/>
    </location>
</feature>
<feature type="compositionally biased region" description="Acidic residues" evidence="1">
    <location>
        <begin position="77"/>
        <end position="92"/>
    </location>
</feature>
<sequence length="92" mass="10464">MTAEHATMKVVYKPGNAYEEINCYDFREYEQGIVLHNEEGYNIGYVPHEILSHIEPHPEEKIVFGSEETLAVRGSEDGDETEAESDSNDEDD</sequence>
<evidence type="ECO:0008006" key="4">
    <source>
        <dbReference type="Google" id="ProtNLM"/>
    </source>
</evidence>
<comment type="caution">
    <text evidence="2">The sequence shown here is derived from an EMBL/GenBank/DDBJ whole genome shotgun (WGS) entry which is preliminary data.</text>
</comment>
<protein>
    <recommendedName>
        <fullName evidence="4">HIRAN domain-containing protein</fullName>
    </recommendedName>
</protein>